<dbReference type="PANTHER" id="PTHR47843">
    <property type="entry name" value="BTB DOMAIN-CONTAINING PROTEIN-RELATED"/>
    <property type="match status" value="1"/>
</dbReference>
<dbReference type="SUPFAM" id="SSF54695">
    <property type="entry name" value="POZ domain"/>
    <property type="match status" value="1"/>
</dbReference>
<dbReference type="PROSITE" id="PS50097">
    <property type="entry name" value="BTB"/>
    <property type="match status" value="1"/>
</dbReference>
<dbReference type="OrthoDB" id="3647298at2759"/>
<sequence>MTIAFVLTTSRFAAKPVIVKVGRPATVFHVNEERIAESSESFKAALKKEWPSGRSRIIQLPDEDAEIFNVYLNWLYARALPIGVTM</sequence>
<feature type="domain" description="BTB" evidence="1">
    <location>
        <begin position="15"/>
        <end position="84"/>
    </location>
</feature>
<dbReference type="InterPro" id="IPR000210">
    <property type="entry name" value="BTB/POZ_dom"/>
</dbReference>
<reference evidence="2" key="1">
    <citation type="submission" date="2020-04" db="EMBL/GenBank/DDBJ databases">
        <title>Draft genome resource of the tomato pathogen Pseudocercospora fuligena.</title>
        <authorList>
            <person name="Zaccaron A."/>
        </authorList>
    </citation>
    <scope>NUCLEOTIDE SEQUENCE</scope>
    <source>
        <strain evidence="2">PF001</strain>
    </source>
</reference>
<dbReference type="InterPro" id="IPR011333">
    <property type="entry name" value="SKP1/BTB/POZ_sf"/>
</dbReference>
<protein>
    <recommendedName>
        <fullName evidence="1">BTB domain-containing protein</fullName>
    </recommendedName>
</protein>
<organism evidence="2 3">
    <name type="scientific">Pseudocercospora fuligena</name>
    <dbReference type="NCBI Taxonomy" id="685502"/>
    <lineage>
        <taxon>Eukaryota</taxon>
        <taxon>Fungi</taxon>
        <taxon>Dikarya</taxon>
        <taxon>Ascomycota</taxon>
        <taxon>Pezizomycotina</taxon>
        <taxon>Dothideomycetes</taxon>
        <taxon>Dothideomycetidae</taxon>
        <taxon>Mycosphaerellales</taxon>
        <taxon>Mycosphaerellaceae</taxon>
        <taxon>Pseudocercospora</taxon>
    </lineage>
</organism>
<dbReference type="Proteomes" id="UP000660729">
    <property type="component" value="Unassembled WGS sequence"/>
</dbReference>
<evidence type="ECO:0000313" key="2">
    <source>
        <dbReference type="EMBL" id="KAF7195301.1"/>
    </source>
</evidence>
<dbReference type="AlphaFoldDB" id="A0A8H6RMY2"/>
<gene>
    <name evidence="2" type="ORF">HII31_03507</name>
</gene>
<name>A0A8H6RMY2_9PEZI</name>
<evidence type="ECO:0000259" key="1">
    <source>
        <dbReference type="PROSITE" id="PS50097"/>
    </source>
</evidence>
<evidence type="ECO:0000313" key="3">
    <source>
        <dbReference type="Proteomes" id="UP000660729"/>
    </source>
</evidence>
<keyword evidence="3" id="KW-1185">Reference proteome</keyword>
<accession>A0A8H6RMY2</accession>
<dbReference type="CDD" id="cd18186">
    <property type="entry name" value="BTB_POZ_ZBTB_KLHL-like"/>
    <property type="match status" value="1"/>
</dbReference>
<dbReference type="Gene3D" id="3.30.710.10">
    <property type="entry name" value="Potassium Channel Kv1.1, Chain A"/>
    <property type="match status" value="1"/>
</dbReference>
<proteinExistence type="predicted"/>
<dbReference type="PANTHER" id="PTHR47843:SF2">
    <property type="entry name" value="BTB DOMAIN-CONTAINING PROTEIN"/>
    <property type="match status" value="1"/>
</dbReference>
<dbReference type="EMBL" id="JABCIY010000041">
    <property type="protein sequence ID" value="KAF7195301.1"/>
    <property type="molecule type" value="Genomic_DNA"/>
</dbReference>
<comment type="caution">
    <text evidence="2">The sequence shown here is derived from an EMBL/GenBank/DDBJ whole genome shotgun (WGS) entry which is preliminary data.</text>
</comment>